<dbReference type="EMBL" id="CM023480">
    <property type="protein sequence ID" value="KAH7970204.1"/>
    <property type="molecule type" value="Genomic_DNA"/>
</dbReference>
<evidence type="ECO:0000313" key="1">
    <source>
        <dbReference type="EMBL" id="KAH7970204.1"/>
    </source>
</evidence>
<gene>
    <name evidence="1" type="ORF">HPB49_000839</name>
</gene>
<organism evidence="1 2">
    <name type="scientific">Dermacentor silvarum</name>
    <name type="common">Tick</name>
    <dbReference type="NCBI Taxonomy" id="543639"/>
    <lineage>
        <taxon>Eukaryota</taxon>
        <taxon>Metazoa</taxon>
        <taxon>Ecdysozoa</taxon>
        <taxon>Arthropoda</taxon>
        <taxon>Chelicerata</taxon>
        <taxon>Arachnida</taxon>
        <taxon>Acari</taxon>
        <taxon>Parasitiformes</taxon>
        <taxon>Ixodida</taxon>
        <taxon>Ixodoidea</taxon>
        <taxon>Ixodidae</taxon>
        <taxon>Rhipicephalinae</taxon>
        <taxon>Dermacentor</taxon>
    </lineage>
</organism>
<evidence type="ECO:0000313" key="2">
    <source>
        <dbReference type="Proteomes" id="UP000821865"/>
    </source>
</evidence>
<proteinExistence type="predicted"/>
<reference evidence="1" key="1">
    <citation type="submission" date="2020-05" db="EMBL/GenBank/DDBJ databases">
        <title>Large-scale comparative analyses of tick genomes elucidate their genetic diversity and vector capacities.</title>
        <authorList>
            <person name="Jia N."/>
            <person name="Wang J."/>
            <person name="Shi W."/>
            <person name="Du L."/>
            <person name="Sun Y."/>
            <person name="Zhan W."/>
            <person name="Jiang J."/>
            <person name="Wang Q."/>
            <person name="Zhang B."/>
            <person name="Ji P."/>
            <person name="Sakyi L.B."/>
            <person name="Cui X."/>
            <person name="Yuan T."/>
            <person name="Jiang B."/>
            <person name="Yang W."/>
            <person name="Lam T.T.-Y."/>
            <person name="Chang Q."/>
            <person name="Ding S."/>
            <person name="Wang X."/>
            <person name="Zhu J."/>
            <person name="Ruan X."/>
            <person name="Zhao L."/>
            <person name="Wei J."/>
            <person name="Que T."/>
            <person name="Du C."/>
            <person name="Cheng J."/>
            <person name="Dai P."/>
            <person name="Han X."/>
            <person name="Huang E."/>
            <person name="Gao Y."/>
            <person name="Liu J."/>
            <person name="Shao H."/>
            <person name="Ye R."/>
            <person name="Li L."/>
            <person name="Wei W."/>
            <person name="Wang X."/>
            <person name="Wang C."/>
            <person name="Yang T."/>
            <person name="Huo Q."/>
            <person name="Li W."/>
            <person name="Guo W."/>
            <person name="Chen H."/>
            <person name="Zhou L."/>
            <person name="Ni X."/>
            <person name="Tian J."/>
            <person name="Zhou Y."/>
            <person name="Sheng Y."/>
            <person name="Liu T."/>
            <person name="Pan Y."/>
            <person name="Xia L."/>
            <person name="Li J."/>
            <person name="Zhao F."/>
            <person name="Cao W."/>
        </authorList>
    </citation>
    <scope>NUCLEOTIDE SEQUENCE</scope>
    <source>
        <strain evidence="1">Dsil-2018</strain>
    </source>
</reference>
<keyword evidence="2" id="KW-1185">Reference proteome</keyword>
<comment type="caution">
    <text evidence="1">The sequence shown here is derived from an EMBL/GenBank/DDBJ whole genome shotgun (WGS) entry which is preliminary data.</text>
</comment>
<accession>A0ACB8DI15</accession>
<protein>
    <submittedName>
        <fullName evidence="1">Uncharacterized protein</fullName>
    </submittedName>
</protein>
<dbReference type="Proteomes" id="UP000821865">
    <property type="component" value="Chromosome 11"/>
</dbReference>
<sequence length="255" mass="28431">MPCRELTFNVRFHKSAGSDSEQKMESFVEPAVVAVTVYCFQCVECTTRTFGGGVKFRRVLPLLSDDWKEAMGGWFCQKHETTSSDDLPDVLSPKPDELFTSAAHLLVHDKNVREGDIDRENGRVRCGMCYTVVRRQGTPSSTALFATRVAITHANEEDGSPVGGVDATRLHRSFIKERLQPRMTSRIALASGKQVLLLWLMESVVQHFSAREVQRKEVRVDLKVGSKVSHRARDDACFAPEHHSASPPRSFGAVA</sequence>
<name>A0ACB8DI15_DERSI</name>